<evidence type="ECO:0000259" key="2">
    <source>
        <dbReference type="Pfam" id="PF06985"/>
    </source>
</evidence>
<dbReference type="Pfam" id="PF06985">
    <property type="entry name" value="HET"/>
    <property type="match status" value="1"/>
</dbReference>
<dbReference type="EMBL" id="MJBS01000101">
    <property type="protein sequence ID" value="OHE94400.1"/>
    <property type="molecule type" value="Genomic_DNA"/>
</dbReference>
<dbReference type="AlphaFoldDB" id="A0A1G4AZ06"/>
<feature type="region of interest" description="Disordered" evidence="1">
    <location>
        <begin position="1"/>
        <end position="32"/>
    </location>
</feature>
<keyword evidence="4" id="KW-1185">Reference proteome</keyword>
<reference evidence="3 4" key="1">
    <citation type="submission" date="2016-09" db="EMBL/GenBank/DDBJ databases">
        <authorList>
            <person name="Capua I."/>
            <person name="De Benedictis P."/>
            <person name="Joannis T."/>
            <person name="Lombin L.H."/>
            <person name="Cattoli G."/>
        </authorList>
    </citation>
    <scope>NUCLEOTIDE SEQUENCE [LARGE SCALE GENOMIC DNA]</scope>
    <source>
        <strain evidence="3 4">IMI 309357</strain>
    </source>
</reference>
<proteinExistence type="predicted"/>
<dbReference type="STRING" id="1209926.A0A1G4AZ06"/>
<protein>
    <recommendedName>
        <fullName evidence="2">Heterokaryon incompatibility domain-containing protein</fullName>
    </recommendedName>
</protein>
<accession>A0A1G4AZ06</accession>
<sequence>MIPRPRTHTEVRMAHAGSSAGQPLPLRDHRPPPLRRLPKHLVPFLPYLNRPDTSHTIEYRIHAGKHALRLSTMAFWLRTCASSHGAHCATPPRPSAARPLWLIDVRDYRLVAVNDGENEEATFSGSQFFYVGLSYVWGQRSSAAAATLANIAALQVPGALDSPTMIRDAIELTRLLGEQYLWVDRLCIVQDDDRAKEAQLRGMADIYAGAILTIVAAQGRGADDPLHYGLADETGGREGDDD</sequence>
<dbReference type="InterPro" id="IPR010730">
    <property type="entry name" value="HET"/>
</dbReference>
<feature type="domain" description="Heterokaryon incompatibility" evidence="2">
    <location>
        <begin position="130"/>
        <end position="224"/>
    </location>
</feature>
<dbReference type="GeneID" id="34563466"/>
<dbReference type="PANTHER" id="PTHR33112:SF16">
    <property type="entry name" value="HETEROKARYON INCOMPATIBILITY DOMAIN-CONTAINING PROTEIN"/>
    <property type="match status" value="1"/>
</dbReference>
<evidence type="ECO:0000313" key="3">
    <source>
        <dbReference type="EMBL" id="OHE94400.1"/>
    </source>
</evidence>
<dbReference type="OrthoDB" id="2958217at2759"/>
<gene>
    <name evidence="3" type="ORF">CORC01_10328</name>
</gene>
<dbReference type="Proteomes" id="UP000176998">
    <property type="component" value="Unassembled WGS sequence"/>
</dbReference>
<dbReference type="PANTHER" id="PTHR33112">
    <property type="entry name" value="DOMAIN PROTEIN, PUTATIVE-RELATED"/>
    <property type="match status" value="1"/>
</dbReference>
<name>A0A1G4AZ06_9PEZI</name>
<evidence type="ECO:0000256" key="1">
    <source>
        <dbReference type="SAM" id="MobiDB-lite"/>
    </source>
</evidence>
<dbReference type="RefSeq" id="XP_022471563.1">
    <property type="nucleotide sequence ID" value="XM_022621956.1"/>
</dbReference>
<evidence type="ECO:0000313" key="4">
    <source>
        <dbReference type="Proteomes" id="UP000176998"/>
    </source>
</evidence>
<organism evidence="3 4">
    <name type="scientific">Colletotrichum orchidophilum</name>
    <dbReference type="NCBI Taxonomy" id="1209926"/>
    <lineage>
        <taxon>Eukaryota</taxon>
        <taxon>Fungi</taxon>
        <taxon>Dikarya</taxon>
        <taxon>Ascomycota</taxon>
        <taxon>Pezizomycotina</taxon>
        <taxon>Sordariomycetes</taxon>
        <taxon>Hypocreomycetidae</taxon>
        <taxon>Glomerellales</taxon>
        <taxon>Glomerellaceae</taxon>
        <taxon>Colletotrichum</taxon>
    </lineage>
</organism>
<comment type="caution">
    <text evidence="3">The sequence shown here is derived from an EMBL/GenBank/DDBJ whole genome shotgun (WGS) entry which is preliminary data.</text>
</comment>